<evidence type="ECO:0000256" key="15">
    <source>
        <dbReference type="SAM" id="MobiDB-lite"/>
    </source>
</evidence>
<dbReference type="PRINTS" id="PR01001">
    <property type="entry name" value="FADG3PDH"/>
</dbReference>
<evidence type="ECO:0000259" key="16">
    <source>
        <dbReference type="Pfam" id="PF01266"/>
    </source>
</evidence>
<dbReference type="SUPFAM" id="SSF51905">
    <property type="entry name" value="FAD/NAD(P)-binding domain"/>
    <property type="match status" value="1"/>
</dbReference>
<dbReference type="EMBL" id="SIJK02000002">
    <property type="protein sequence ID" value="MBP1464408.1"/>
    <property type="molecule type" value="Genomic_DNA"/>
</dbReference>
<evidence type="ECO:0000256" key="10">
    <source>
        <dbReference type="ARBA" id="ARBA00022827"/>
    </source>
</evidence>
<dbReference type="Gene3D" id="3.50.50.60">
    <property type="entry name" value="FAD/NAD(P)-binding domain"/>
    <property type="match status" value="3"/>
</dbReference>
<dbReference type="Proteomes" id="UP001193081">
    <property type="component" value="Unassembled WGS sequence"/>
</dbReference>
<keyword evidence="8" id="KW-1003">Cell membrane</keyword>
<evidence type="ECO:0000256" key="13">
    <source>
        <dbReference type="ARBA" id="ARBA00049055"/>
    </source>
</evidence>
<dbReference type="GO" id="GO:0004368">
    <property type="term" value="F:glycerol-3-phosphate dehydrogenase (quinone) activity"/>
    <property type="evidence" value="ECO:0007669"/>
    <property type="project" value="UniProtKB-EC"/>
</dbReference>
<keyword evidence="11 14" id="KW-0560">Oxidoreductase</keyword>
<dbReference type="EC" id="1.1.5.3" evidence="7 14"/>
<evidence type="ECO:0000256" key="3">
    <source>
        <dbReference type="ARBA" id="ARBA00004202"/>
    </source>
</evidence>
<sequence>MRTIETDVLVIGGGATGTGCARDLAMRGMRTILVEKGDLTHGTTGRYHGLLHSGGRYVTKDPQSATECARENVVLRKIMPHCLEDTSGFFVTTPWDDPAYGDVFVKNCRLTGVPVQEISVQAMLRREPVLNPRISRVFEVMDGSADSFLATRSTALSAEEYGAQIWTYHHVVDLVREGDRVTGAVVEDLRNGERIGILCACVLNAAGAWAGKIASMAGVTVTVLPGKGTMVAMNHRMLNTVVNRCKLPDDGDIIVPIHTVAVIGTTDVHVPDPDVYGIEPDEIQFMLAEGDKLIPGFSQYRALRAWAGVRPLYKDRDVANDRDIPRTFKLLDHAERDGVEGMLSIVGGKWTTYRLMAEESVDALAKRLGNTRPCRTAEEPLPLPPTEHQTTFRPPVRTTGPGASVAAEVEALQHAPLYWLGKHLAEVEREQSFADLICECEMASRSRVLAAIDAGAKNLDDIRRDVRMGMGPCQGGWCIYRTTALLFERRGQDGLSQANSNDALLHFLQARWKGLVPVLWGDQLRQARLDELIYVGVLGADRLRPIAEQGGGLVTDNPAVATEYVKA</sequence>
<evidence type="ECO:0000256" key="11">
    <source>
        <dbReference type="ARBA" id="ARBA00023002"/>
    </source>
</evidence>
<evidence type="ECO:0000256" key="7">
    <source>
        <dbReference type="ARBA" id="ARBA00013029"/>
    </source>
</evidence>
<dbReference type="Gene3D" id="1.10.10.1100">
    <property type="entry name" value="BFD-like [2Fe-2S]-binding domain"/>
    <property type="match status" value="1"/>
</dbReference>
<dbReference type="NCBIfam" id="TIGR03377">
    <property type="entry name" value="glycerol3P_GlpA"/>
    <property type="match status" value="1"/>
</dbReference>
<dbReference type="PROSITE" id="PS00978">
    <property type="entry name" value="FAD_G3PDH_2"/>
    <property type="match status" value="1"/>
</dbReference>
<evidence type="ECO:0000256" key="14">
    <source>
        <dbReference type="RuleBase" id="RU361217"/>
    </source>
</evidence>
<evidence type="ECO:0000256" key="1">
    <source>
        <dbReference type="ARBA" id="ARBA00001917"/>
    </source>
</evidence>
<evidence type="ECO:0000256" key="12">
    <source>
        <dbReference type="ARBA" id="ARBA00023136"/>
    </source>
</evidence>
<evidence type="ECO:0000256" key="6">
    <source>
        <dbReference type="ARBA" id="ARBA00011331"/>
    </source>
</evidence>
<keyword evidence="10" id="KW-0274">FAD</keyword>
<keyword evidence="9 14" id="KW-0285">Flavoprotein</keyword>
<keyword evidence="19" id="KW-1185">Reference proteome</keyword>
<organism evidence="18 19">
    <name type="scientific">Candidatus Chloroploca mongolica</name>
    <dbReference type="NCBI Taxonomy" id="2528176"/>
    <lineage>
        <taxon>Bacteria</taxon>
        <taxon>Bacillati</taxon>
        <taxon>Chloroflexota</taxon>
        <taxon>Chloroflexia</taxon>
        <taxon>Chloroflexales</taxon>
        <taxon>Chloroflexineae</taxon>
        <taxon>Oscillochloridaceae</taxon>
        <taxon>Candidatus Chloroploca</taxon>
    </lineage>
</organism>
<dbReference type="Pfam" id="PF01266">
    <property type="entry name" value="DAO"/>
    <property type="match status" value="1"/>
</dbReference>
<evidence type="ECO:0000256" key="4">
    <source>
        <dbReference type="ARBA" id="ARBA00005157"/>
    </source>
</evidence>
<accession>A0ABS4D4P5</accession>
<dbReference type="Pfam" id="PF04324">
    <property type="entry name" value="Fer2_BFD"/>
    <property type="match status" value="1"/>
</dbReference>
<protein>
    <recommendedName>
        <fullName evidence="7 14">Glycerol-3-phosphate dehydrogenase</fullName>
        <ecNumber evidence="7 14">1.1.5.3</ecNumber>
    </recommendedName>
</protein>
<dbReference type="PROSITE" id="PS00977">
    <property type="entry name" value="FAD_G3PDH_1"/>
    <property type="match status" value="1"/>
</dbReference>
<evidence type="ECO:0000256" key="9">
    <source>
        <dbReference type="ARBA" id="ARBA00022630"/>
    </source>
</evidence>
<dbReference type="NCBIfam" id="NF008313">
    <property type="entry name" value="PRK11101.1"/>
    <property type="match status" value="1"/>
</dbReference>
<dbReference type="PANTHER" id="PTHR11985:SF35">
    <property type="entry name" value="ANAEROBIC GLYCEROL-3-PHOSPHATE DEHYDROGENASE SUBUNIT A"/>
    <property type="match status" value="1"/>
</dbReference>
<dbReference type="RefSeq" id="WP_135476085.1">
    <property type="nucleotide sequence ID" value="NZ_SIJK02000002.1"/>
</dbReference>
<comment type="pathway">
    <text evidence="4">Polyol metabolism; glycerol degradation via glycerol kinase pathway; glycerone phosphate from sn-glycerol 3-phosphate (anaerobic route): step 1/1.</text>
</comment>
<evidence type="ECO:0000313" key="19">
    <source>
        <dbReference type="Proteomes" id="UP001193081"/>
    </source>
</evidence>
<comment type="subunit">
    <text evidence="6">Composed of a catalytic GlpA/B dimer and of membrane bound GlpC.</text>
</comment>
<comment type="cofactor">
    <cofactor evidence="2 14">
        <name>FAD</name>
        <dbReference type="ChEBI" id="CHEBI:57692"/>
    </cofactor>
</comment>
<dbReference type="InterPro" id="IPR041854">
    <property type="entry name" value="BFD-like_2Fe2S-bd_dom_sf"/>
</dbReference>
<comment type="caution">
    <text evidence="18">The sequence shown here is derived from an EMBL/GenBank/DDBJ whole genome shotgun (WGS) entry which is preliminary data.</text>
</comment>
<evidence type="ECO:0000256" key="5">
    <source>
        <dbReference type="ARBA" id="ARBA00007330"/>
    </source>
</evidence>
<dbReference type="InterPro" id="IPR006076">
    <property type="entry name" value="FAD-dep_OxRdtase"/>
</dbReference>
<name>A0ABS4D4P5_9CHLR</name>
<evidence type="ECO:0000259" key="17">
    <source>
        <dbReference type="Pfam" id="PF04324"/>
    </source>
</evidence>
<comment type="catalytic activity">
    <reaction evidence="13 14">
        <text>a quinone + sn-glycerol 3-phosphate = dihydroxyacetone phosphate + a quinol</text>
        <dbReference type="Rhea" id="RHEA:18977"/>
        <dbReference type="ChEBI" id="CHEBI:24646"/>
        <dbReference type="ChEBI" id="CHEBI:57597"/>
        <dbReference type="ChEBI" id="CHEBI:57642"/>
        <dbReference type="ChEBI" id="CHEBI:132124"/>
        <dbReference type="EC" id="1.1.5.3"/>
    </reaction>
</comment>
<feature type="domain" description="BFD-like [2Fe-2S]-binding" evidence="17">
    <location>
        <begin position="436"/>
        <end position="486"/>
    </location>
</feature>
<dbReference type="InterPro" id="IPR036188">
    <property type="entry name" value="FAD/NAD-bd_sf"/>
</dbReference>
<comment type="subcellular location">
    <subcellularLocation>
        <location evidence="3">Cell membrane</location>
        <topology evidence="3">Peripheral membrane protein</topology>
    </subcellularLocation>
</comment>
<dbReference type="PROSITE" id="PS51257">
    <property type="entry name" value="PROKAR_LIPOPROTEIN"/>
    <property type="match status" value="1"/>
</dbReference>
<evidence type="ECO:0000256" key="8">
    <source>
        <dbReference type="ARBA" id="ARBA00022475"/>
    </source>
</evidence>
<dbReference type="PANTHER" id="PTHR11985">
    <property type="entry name" value="GLYCEROL-3-PHOSPHATE DEHYDROGENASE"/>
    <property type="match status" value="1"/>
</dbReference>
<dbReference type="InterPro" id="IPR000447">
    <property type="entry name" value="G3P_DH_FAD-dep"/>
</dbReference>
<comment type="similarity">
    <text evidence="5 14">Belongs to the FAD-dependent glycerol-3-phosphate dehydrogenase family.</text>
</comment>
<dbReference type="InterPro" id="IPR017752">
    <property type="entry name" value="G3P_DH_GlpA_su"/>
</dbReference>
<gene>
    <name evidence="18" type="primary">glpA</name>
    <name evidence="18" type="ORF">EYB53_001685</name>
</gene>
<evidence type="ECO:0000313" key="18">
    <source>
        <dbReference type="EMBL" id="MBP1464408.1"/>
    </source>
</evidence>
<dbReference type="SUPFAM" id="SSF54373">
    <property type="entry name" value="FAD-linked reductases, C-terminal domain"/>
    <property type="match status" value="1"/>
</dbReference>
<feature type="domain" description="FAD dependent oxidoreductase" evidence="16">
    <location>
        <begin position="7"/>
        <end position="354"/>
    </location>
</feature>
<keyword evidence="12" id="KW-0472">Membrane</keyword>
<reference evidence="18 19" key="1">
    <citation type="submission" date="2021-03" db="EMBL/GenBank/DDBJ databases">
        <authorList>
            <person name="Grouzdev D.S."/>
        </authorList>
    </citation>
    <scope>NUCLEOTIDE SEQUENCE [LARGE SCALE GENOMIC DNA]</scope>
    <source>
        <strain evidence="18 19">M50-1</strain>
    </source>
</reference>
<evidence type="ECO:0000256" key="2">
    <source>
        <dbReference type="ARBA" id="ARBA00001974"/>
    </source>
</evidence>
<feature type="region of interest" description="Disordered" evidence="15">
    <location>
        <begin position="374"/>
        <end position="397"/>
    </location>
</feature>
<comment type="cofactor">
    <cofactor evidence="1">
        <name>FMN</name>
        <dbReference type="ChEBI" id="CHEBI:58210"/>
    </cofactor>
</comment>
<proteinExistence type="inferred from homology"/>
<dbReference type="CDD" id="cd19946">
    <property type="entry name" value="GlpA-like_Fer2_BFD-like"/>
    <property type="match status" value="1"/>
</dbReference>
<dbReference type="InterPro" id="IPR007419">
    <property type="entry name" value="BFD-like_2Fe2S-bd_dom"/>
</dbReference>